<dbReference type="PANTHER" id="PTHR32071">
    <property type="entry name" value="TRANSCRIPTIONAL REGULATORY PROTEIN"/>
    <property type="match status" value="1"/>
</dbReference>
<dbReference type="InterPro" id="IPR003593">
    <property type="entry name" value="AAA+_ATPase"/>
</dbReference>
<dbReference type="PROSITE" id="PS50045">
    <property type="entry name" value="SIGMA54_INTERACT_4"/>
    <property type="match status" value="1"/>
</dbReference>
<evidence type="ECO:0000256" key="1">
    <source>
        <dbReference type="ARBA" id="ARBA00022741"/>
    </source>
</evidence>
<keyword evidence="1" id="KW-0547">Nucleotide-binding</keyword>
<dbReference type="InterPro" id="IPR025662">
    <property type="entry name" value="Sigma_54_int_dom_ATP-bd_1"/>
</dbReference>
<dbReference type="STRING" id="1817863.A2Y62_03405"/>
<comment type="caution">
    <text evidence="4">The sequence shown here is derived from an EMBL/GenBank/DDBJ whole genome shotgun (WGS) entry which is preliminary data.</text>
</comment>
<dbReference type="SUPFAM" id="SSF52540">
    <property type="entry name" value="P-loop containing nucleoside triphosphate hydrolases"/>
    <property type="match status" value="1"/>
</dbReference>
<evidence type="ECO:0000313" key="5">
    <source>
        <dbReference type="Proteomes" id="UP000178943"/>
    </source>
</evidence>
<dbReference type="SMART" id="SM00382">
    <property type="entry name" value="AAA"/>
    <property type="match status" value="1"/>
</dbReference>
<reference evidence="4 5" key="1">
    <citation type="journal article" date="2016" name="Nat. Commun.">
        <title>Thousands of microbial genomes shed light on interconnected biogeochemical processes in an aquifer system.</title>
        <authorList>
            <person name="Anantharaman K."/>
            <person name="Brown C.T."/>
            <person name="Hug L.A."/>
            <person name="Sharon I."/>
            <person name="Castelle C.J."/>
            <person name="Probst A.J."/>
            <person name="Thomas B.C."/>
            <person name="Singh A."/>
            <person name="Wilkins M.J."/>
            <person name="Karaoz U."/>
            <person name="Brodie E.L."/>
            <person name="Williams K.H."/>
            <person name="Hubbard S.S."/>
            <person name="Banfield J.F."/>
        </authorList>
    </citation>
    <scope>NUCLEOTIDE SEQUENCE [LARGE SCALE GENOMIC DNA]</scope>
</reference>
<evidence type="ECO:0000256" key="2">
    <source>
        <dbReference type="ARBA" id="ARBA00022840"/>
    </source>
</evidence>
<dbReference type="FunFam" id="3.40.50.300:FF:000006">
    <property type="entry name" value="DNA-binding transcriptional regulator NtrC"/>
    <property type="match status" value="1"/>
</dbReference>
<dbReference type="CDD" id="cd00009">
    <property type="entry name" value="AAA"/>
    <property type="match status" value="1"/>
</dbReference>
<name>A0A1F5VJX2_9BACT</name>
<dbReference type="PROSITE" id="PS00675">
    <property type="entry name" value="SIGMA54_INTERACT_1"/>
    <property type="match status" value="1"/>
</dbReference>
<gene>
    <name evidence="4" type="ORF">A2Y62_03405</name>
</gene>
<dbReference type="Gene3D" id="3.40.50.300">
    <property type="entry name" value="P-loop containing nucleotide triphosphate hydrolases"/>
    <property type="match status" value="1"/>
</dbReference>
<dbReference type="Proteomes" id="UP000178943">
    <property type="component" value="Unassembled WGS sequence"/>
</dbReference>
<dbReference type="InterPro" id="IPR002078">
    <property type="entry name" value="Sigma_54_int"/>
</dbReference>
<dbReference type="InterPro" id="IPR027417">
    <property type="entry name" value="P-loop_NTPase"/>
</dbReference>
<dbReference type="GO" id="GO:0005524">
    <property type="term" value="F:ATP binding"/>
    <property type="evidence" value="ECO:0007669"/>
    <property type="project" value="UniProtKB-KW"/>
</dbReference>
<evidence type="ECO:0000313" key="4">
    <source>
        <dbReference type="EMBL" id="OGF63732.1"/>
    </source>
</evidence>
<dbReference type="AlphaFoldDB" id="A0A1F5VJX2"/>
<accession>A0A1F5VJX2</accession>
<evidence type="ECO:0000259" key="3">
    <source>
        <dbReference type="PROSITE" id="PS50045"/>
    </source>
</evidence>
<protein>
    <recommendedName>
        <fullName evidence="3">Sigma-54 factor interaction domain-containing protein</fullName>
    </recommendedName>
</protein>
<dbReference type="EMBL" id="MFGW01000152">
    <property type="protein sequence ID" value="OGF63732.1"/>
    <property type="molecule type" value="Genomic_DNA"/>
</dbReference>
<proteinExistence type="predicted"/>
<feature type="domain" description="Sigma-54 factor interaction" evidence="3">
    <location>
        <begin position="16"/>
        <end position="179"/>
    </location>
</feature>
<organism evidence="4 5">
    <name type="scientific">Candidatus Fischerbacteria bacterium RBG_13_37_8</name>
    <dbReference type="NCBI Taxonomy" id="1817863"/>
    <lineage>
        <taxon>Bacteria</taxon>
        <taxon>Candidatus Fischeribacteriota</taxon>
    </lineage>
</organism>
<dbReference type="Pfam" id="PF00158">
    <property type="entry name" value="Sigma54_activat"/>
    <property type="match status" value="1"/>
</dbReference>
<sequence>MNDKKYSNNGITIIDYNETKKLAEVIAKYDISVLLTGETGVGKNLFAHYIHEQSNRCKKKFYQVSCPNLQPSLFETVFYGHKKGSFTDAKEDREGALEIANGGTQFLDEIGELNLELQSKMLSVVEERTFRRIGEKEERSTDIRIIYATNENLKEMVKKGLFRRIYITELTGIRLRYRP</sequence>
<keyword evidence="2" id="KW-0067">ATP-binding</keyword>
<dbReference type="GO" id="GO:0006355">
    <property type="term" value="P:regulation of DNA-templated transcription"/>
    <property type="evidence" value="ECO:0007669"/>
    <property type="project" value="InterPro"/>
</dbReference>